<dbReference type="PANTHER" id="PTHR47784">
    <property type="entry name" value="STEROL UPTAKE CONTROL PROTEIN 2"/>
    <property type="match status" value="1"/>
</dbReference>
<reference evidence="4" key="1">
    <citation type="journal article" date="2020" name="Stud. Mycol.">
        <title>101 Dothideomycetes genomes: a test case for predicting lifestyles and emergence of pathogens.</title>
        <authorList>
            <person name="Haridas S."/>
            <person name="Albert R."/>
            <person name="Binder M."/>
            <person name="Bloem J."/>
            <person name="Labutti K."/>
            <person name="Salamov A."/>
            <person name="Andreopoulos B."/>
            <person name="Baker S."/>
            <person name="Barry K."/>
            <person name="Bills G."/>
            <person name="Bluhm B."/>
            <person name="Cannon C."/>
            <person name="Castanera R."/>
            <person name="Culley D."/>
            <person name="Daum C."/>
            <person name="Ezra D."/>
            <person name="Gonzalez J."/>
            <person name="Henrissat B."/>
            <person name="Kuo A."/>
            <person name="Liang C."/>
            <person name="Lipzen A."/>
            <person name="Lutzoni F."/>
            <person name="Magnuson J."/>
            <person name="Mondo S."/>
            <person name="Nolan M."/>
            <person name="Ohm R."/>
            <person name="Pangilinan J."/>
            <person name="Park H.-J."/>
            <person name="Ramirez L."/>
            <person name="Alfaro M."/>
            <person name="Sun H."/>
            <person name="Tritt A."/>
            <person name="Yoshinaga Y."/>
            <person name="Zwiers L.-H."/>
            <person name="Turgeon B."/>
            <person name="Goodwin S."/>
            <person name="Spatafora J."/>
            <person name="Crous P."/>
            <person name="Grigoriev I."/>
        </authorList>
    </citation>
    <scope>NUCLEOTIDE SEQUENCE</scope>
    <source>
        <strain evidence="4">CBS 690.94</strain>
    </source>
</reference>
<dbReference type="InterPro" id="IPR001138">
    <property type="entry name" value="Zn2Cys6_DnaBD"/>
</dbReference>
<dbReference type="PROSITE" id="PS00463">
    <property type="entry name" value="ZN2_CY6_FUNGAL_1"/>
    <property type="match status" value="1"/>
</dbReference>
<proteinExistence type="predicted"/>
<organism evidence="4 5">
    <name type="scientific">Karstenula rhodostoma CBS 690.94</name>
    <dbReference type="NCBI Taxonomy" id="1392251"/>
    <lineage>
        <taxon>Eukaryota</taxon>
        <taxon>Fungi</taxon>
        <taxon>Dikarya</taxon>
        <taxon>Ascomycota</taxon>
        <taxon>Pezizomycotina</taxon>
        <taxon>Dothideomycetes</taxon>
        <taxon>Pleosporomycetidae</taxon>
        <taxon>Pleosporales</taxon>
        <taxon>Massarineae</taxon>
        <taxon>Didymosphaeriaceae</taxon>
        <taxon>Karstenula</taxon>
    </lineage>
</organism>
<keyword evidence="1" id="KW-0539">Nucleus</keyword>
<evidence type="ECO:0000256" key="2">
    <source>
        <dbReference type="SAM" id="MobiDB-lite"/>
    </source>
</evidence>
<dbReference type="GO" id="GO:0001228">
    <property type="term" value="F:DNA-binding transcription activator activity, RNA polymerase II-specific"/>
    <property type="evidence" value="ECO:0007669"/>
    <property type="project" value="TreeGrafter"/>
</dbReference>
<dbReference type="InterPro" id="IPR053157">
    <property type="entry name" value="Sterol_Uptake_Regulator"/>
</dbReference>
<dbReference type="GO" id="GO:0008270">
    <property type="term" value="F:zinc ion binding"/>
    <property type="evidence" value="ECO:0007669"/>
    <property type="project" value="InterPro"/>
</dbReference>
<evidence type="ECO:0000259" key="3">
    <source>
        <dbReference type="PROSITE" id="PS50048"/>
    </source>
</evidence>
<sequence>MPSVVSRVPSPPERKRKTHAKSRKGCGNCKLRRVKCDEGKPKCKKCVLYGVSCDYDGSKPSLDLSAEGAFQVNLACGEATLDFSVAPEKPPVSLNKAAAAMVNHSLSDTAYNQADGLVMAGLPHLHRFSSWTFTEKDMEIVTRFQTRTVSTIGSKKASSTYRDCIAHLAFTHPFLMHMVLSLTLLHDAHLTTCPNSDLATDFQKASLTHWNTATKLFNALLSRPIPPSYRDAIWATGALLGTASMAYIESSDPAQAWPLKPPDPNDLNWLKLNEGKRAVWEIADPSRPESMFYSLGKHMNHLQRPDWVANPDFSSVPPRLAKLFDITEQDSVESNIYYLPLLCVQHTQLLSLTHGFVLPFIRFLLYMTPEFRALLELKDPRAMLLLLWWFRRVEAGHAELWWMTRRAKIEGRAIEIWLERWYGGEEGLMQMFERLRGGAVGEVQVREMEEDPAMVLMECTGWAKERLSASVFAQ</sequence>
<dbReference type="InterPro" id="IPR036864">
    <property type="entry name" value="Zn2-C6_fun-type_DNA-bd_sf"/>
</dbReference>
<accession>A0A9P4PK92</accession>
<dbReference type="CDD" id="cd00067">
    <property type="entry name" value="GAL4"/>
    <property type="match status" value="1"/>
</dbReference>
<gene>
    <name evidence="4" type="ORF">P171DRAFT_411442</name>
</gene>
<feature type="domain" description="Zn(2)-C6 fungal-type" evidence="3">
    <location>
        <begin position="25"/>
        <end position="55"/>
    </location>
</feature>
<dbReference type="Pfam" id="PF00172">
    <property type="entry name" value="Zn_clus"/>
    <property type="match status" value="1"/>
</dbReference>
<dbReference type="SMART" id="SM00066">
    <property type="entry name" value="GAL4"/>
    <property type="match status" value="1"/>
</dbReference>
<dbReference type="EMBL" id="MU001499">
    <property type="protein sequence ID" value="KAF2445532.1"/>
    <property type="molecule type" value="Genomic_DNA"/>
</dbReference>
<dbReference type="Gene3D" id="4.10.240.10">
    <property type="entry name" value="Zn(2)-C6 fungal-type DNA-binding domain"/>
    <property type="match status" value="1"/>
</dbReference>
<dbReference type="PANTHER" id="PTHR47784:SF9">
    <property type="entry name" value="ZN(II)2CYS6 TRANSCRIPTION FACTOR (EUROFUNG)"/>
    <property type="match status" value="1"/>
</dbReference>
<name>A0A9P4PK92_9PLEO</name>
<dbReference type="AlphaFoldDB" id="A0A9P4PK92"/>
<dbReference type="OrthoDB" id="416217at2759"/>
<evidence type="ECO:0000313" key="5">
    <source>
        <dbReference type="Proteomes" id="UP000799764"/>
    </source>
</evidence>
<protein>
    <recommendedName>
        <fullName evidence="3">Zn(2)-C6 fungal-type domain-containing protein</fullName>
    </recommendedName>
</protein>
<dbReference type="PROSITE" id="PS50048">
    <property type="entry name" value="ZN2_CY6_FUNGAL_2"/>
    <property type="match status" value="1"/>
</dbReference>
<dbReference type="SUPFAM" id="SSF57701">
    <property type="entry name" value="Zn2/Cys6 DNA-binding domain"/>
    <property type="match status" value="1"/>
</dbReference>
<evidence type="ECO:0000256" key="1">
    <source>
        <dbReference type="ARBA" id="ARBA00023242"/>
    </source>
</evidence>
<dbReference type="Proteomes" id="UP000799764">
    <property type="component" value="Unassembled WGS sequence"/>
</dbReference>
<feature type="region of interest" description="Disordered" evidence="2">
    <location>
        <begin position="1"/>
        <end position="22"/>
    </location>
</feature>
<comment type="caution">
    <text evidence="4">The sequence shown here is derived from an EMBL/GenBank/DDBJ whole genome shotgun (WGS) entry which is preliminary data.</text>
</comment>
<evidence type="ECO:0000313" key="4">
    <source>
        <dbReference type="EMBL" id="KAF2445532.1"/>
    </source>
</evidence>
<keyword evidence="5" id="KW-1185">Reference proteome</keyword>